<name>A0A1Q8EEU1_STRAI</name>
<dbReference type="Proteomes" id="UP000186437">
    <property type="component" value="Unassembled WGS sequence"/>
</dbReference>
<evidence type="ECO:0000313" key="4">
    <source>
        <dbReference type="Proteomes" id="UP000255213"/>
    </source>
</evidence>
<sequence>MDKKWLSLGTTVLLKNGSQPIMIVGRYQQNREGTVFDYSGVLNPQGFEDAQTMYLFNESKIEQILFESPHTTFEMEFISKLNEFISHEEI</sequence>
<protein>
    <submittedName>
        <fullName evidence="2">EsaC protein analog (Listeria type 3)</fullName>
    </submittedName>
</protein>
<dbReference type="EMBL" id="MSJL01000008">
    <property type="protein sequence ID" value="OLF50319.1"/>
    <property type="molecule type" value="Genomic_DNA"/>
</dbReference>
<dbReference type="Pfam" id="PF13780">
    <property type="entry name" value="DUF4176"/>
    <property type="match status" value="1"/>
</dbReference>
<gene>
    <name evidence="1" type="ORF">BU200_02845</name>
    <name evidence="2" type="ORF">NCTC12957_00945</name>
</gene>
<evidence type="ECO:0000313" key="3">
    <source>
        <dbReference type="Proteomes" id="UP000186437"/>
    </source>
</evidence>
<accession>A0A1Q8EEU1</accession>
<evidence type="ECO:0000313" key="2">
    <source>
        <dbReference type="EMBL" id="SUN06997.1"/>
    </source>
</evidence>
<dbReference type="RefSeq" id="WP_075098727.1">
    <property type="nucleotide sequence ID" value="NZ_MSJL01000008.1"/>
</dbReference>
<dbReference type="EMBL" id="UHEN01000001">
    <property type="protein sequence ID" value="SUN06997.1"/>
    <property type="molecule type" value="Genomic_DNA"/>
</dbReference>
<dbReference type="OrthoDB" id="5124454at2"/>
<reference evidence="1" key="1">
    <citation type="submission" date="2016-12" db="EMBL/GenBank/DDBJ databases">
        <authorList>
            <person name="Song W.-J."/>
            <person name="Kurnit D.M."/>
        </authorList>
    </citation>
    <scope>NUCLEOTIDE SEQUENCE [LARGE SCALE GENOMIC DNA]</scope>
    <source>
        <strain evidence="1">ATCC 51725</strain>
    </source>
</reference>
<evidence type="ECO:0000313" key="1">
    <source>
        <dbReference type="EMBL" id="OLF50319.1"/>
    </source>
</evidence>
<dbReference type="Proteomes" id="UP000255213">
    <property type="component" value="Unassembled WGS sequence"/>
</dbReference>
<reference evidence="2 4" key="3">
    <citation type="submission" date="2018-06" db="EMBL/GenBank/DDBJ databases">
        <authorList>
            <consortium name="Pathogen Informatics"/>
            <person name="Doyle S."/>
        </authorList>
    </citation>
    <scope>NUCLEOTIDE SEQUENCE [LARGE SCALE GENOMIC DNA]</scope>
    <source>
        <strain evidence="2 4">NCTC12957</strain>
    </source>
</reference>
<dbReference type="InterPro" id="IPR025233">
    <property type="entry name" value="DUF4176"/>
</dbReference>
<keyword evidence="3" id="KW-1185">Reference proteome</keyword>
<organism evidence="1 3">
    <name type="scientific">Streptococcus acidominimus</name>
    <dbReference type="NCBI Taxonomy" id="1326"/>
    <lineage>
        <taxon>Bacteria</taxon>
        <taxon>Bacillati</taxon>
        <taxon>Bacillota</taxon>
        <taxon>Bacilli</taxon>
        <taxon>Lactobacillales</taxon>
        <taxon>Streptococcaceae</taxon>
        <taxon>Streptococcus</taxon>
    </lineage>
</organism>
<proteinExistence type="predicted"/>
<reference evidence="3" key="2">
    <citation type="submission" date="2016-12" db="EMBL/GenBank/DDBJ databases">
        <authorList>
            <person name="Gulvik C.A."/>
        </authorList>
    </citation>
    <scope>NUCLEOTIDE SEQUENCE [LARGE SCALE GENOMIC DNA]</scope>
    <source>
        <strain evidence="3">ATCC 51725</strain>
    </source>
</reference>
<dbReference type="AlphaFoldDB" id="A0A1Q8EEU1"/>